<gene>
    <name evidence="2" type="ORF">T12_3477</name>
</gene>
<evidence type="ECO:0000313" key="3">
    <source>
        <dbReference type="Proteomes" id="UP000054783"/>
    </source>
</evidence>
<evidence type="ECO:0000256" key="1">
    <source>
        <dbReference type="SAM" id="MobiDB-lite"/>
    </source>
</evidence>
<keyword evidence="3" id="KW-1185">Reference proteome</keyword>
<dbReference type="AlphaFoldDB" id="A0A0V0ZEU8"/>
<protein>
    <submittedName>
        <fullName evidence="2">Uncharacterized protein</fullName>
    </submittedName>
</protein>
<proteinExistence type="predicted"/>
<feature type="region of interest" description="Disordered" evidence="1">
    <location>
        <begin position="1"/>
        <end position="61"/>
    </location>
</feature>
<dbReference type="Proteomes" id="UP000054783">
    <property type="component" value="Unassembled WGS sequence"/>
</dbReference>
<organism evidence="2 3">
    <name type="scientific">Trichinella patagoniensis</name>
    <dbReference type="NCBI Taxonomy" id="990121"/>
    <lineage>
        <taxon>Eukaryota</taxon>
        <taxon>Metazoa</taxon>
        <taxon>Ecdysozoa</taxon>
        <taxon>Nematoda</taxon>
        <taxon>Enoplea</taxon>
        <taxon>Dorylaimia</taxon>
        <taxon>Trichinellida</taxon>
        <taxon>Trichinellidae</taxon>
        <taxon>Trichinella</taxon>
    </lineage>
</organism>
<evidence type="ECO:0000313" key="2">
    <source>
        <dbReference type="EMBL" id="KRY11031.1"/>
    </source>
</evidence>
<sequence>MVGYKNSTRLRPLNSWRDFSKSCPGQRPLPTDSEFTHSGHSLSNEAPIRRRMPLATAPDDQ</sequence>
<comment type="caution">
    <text evidence="2">The sequence shown here is derived from an EMBL/GenBank/DDBJ whole genome shotgun (WGS) entry which is preliminary data.</text>
</comment>
<name>A0A0V0ZEU8_9BILA</name>
<accession>A0A0V0ZEU8</accession>
<dbReference type="EMBL" id="JYDQ01000208">
    <property type="protein sequence ID" value="KRY11031.1"/>
    <property type="molecule type" value="Genomic_DNA"/>
</dbReference>
<reference evidence="2 3" key="1">
    <citation type="submission" date="2015-01" db="EMBL/GenBank/DDBJ databases">
        <title>Evolution of Trichinella species and genotypes.</title>
        <authorList>
            <person name="Korhonen P.K."/>
            <person name="Edoardo P."/>
            <person name="Giuseppe L.R."/>
            <person name="Gasser R.B."/>
        </authorList>
    </citation>
    <scope>NUCLEOTIDE SEQUENCE [LARGE SCALE GENOMIC DNA]</scope>
    <source>
        <strain evidence="2">ISS2496</strain>
    </source>
</reference>